<evidence type="ECO:0000313" key="2">
    <source>
        <dbReference type="EMBL" id="GGM55300.1"/>
    </source>
</evidence>
<dbReference type="Proteomes" id="UP000765891">
    <property type="component" value="Unassembled WGS sequence"/>
</dbReference>
<sequence>MHRISARTGGAITVALGVALAAFLAYHVYVFRDVAMHAGLEAVPLVASLAVVIAGVVIARGNVVPEPFVGRTLLWMAAGIVAIGGMNTWIVAEIRLFAPVNG</sequence>
<evidence type="ECO:0000313" key="4">
    <source>
        <dbReference type="Proteomes" id="UP000614609"/>
    </source>
</evidence>
<dbReference type="AlphaFoldDB" id="A0A830FK70"/>
<dbReference type="RefSeq" id="WP_209590269.1">
    <property type="nucleotide sequence ID" value="NZ_BMOO01000001.1"/>
</dbReference>
<accession>A0A830FK70</accession>
<keyword evidence="1" id="KW-0472">Membrane</keyword>
<reference evidence="2" key="1">
    <citation type="journal article" date="2014" name="Int. J. Syst. Evol. Microbiol.">
        <title>Complete genome sequence of Corynebacterium casei LMG S-19264T (=DSM 44701T), isolated from a smear-ripened cheese.</title>
        <authorList>
            <consortium name="US DOE Joint Genome Institute (JGI-PGF)"/>
            <person name="Walter F."/>
            <person name="Albersmeier A."/>
            <person name="Kalinowski J."/>
            <person name="Ruckert C."/>
        </authorList>
    </citation>
    <scope>NUCLEOTIDE SEQUENCE</scope>
    <source>
        <strain evidence="2">JCM 16108</strain>
    </source>
</reference>
<name>A0A830FK70_9EURY</name>
<dbReference type="EMBL" id="JAGGKO010000001">
    <property type="protein sequence ID" value="MBP1953853.1"/>
    <property type="molecule type" value="Genomic_DNA"/>
</dbReference>
<dbReference type="EMBL" id="BMOO01000001">
    <property type="protein sequence ID" value="GGM55300.1"/>
    <property type="molecule type" value="Genomic_DNA"/>
</dbReference>
<reference evidence="2" key="2">
    <citation type="submission" date="2020-09" db="EMBL/GenBank/DDBJ databases">
        <authorList>
            <person name="Sun Q."/>
            <person name="Ohkuma M."/>
        </authorList>
    </citation>
    <scope>NUCLEOTIDE SEQUENCE</scope>
    <source>
        <strain evidence="2">JCM 16108</strain>
    </source>
</reference>
<feature type="transmembrane region" description="Helical" evidence="1">
    <location>
        <begin position="73"/>
        <end position="92"/>
    </location>
</feature>
<keyword evidence="1" id="KW-0812">Transmembrane</keyword>
<comment type="caution">
    <text evidence="2">The sequence shown here is derived from an EMBL/GenBank/DDBJ whole genome shotgun (WGS) entry which is preliminary data.</text>
</comment>
<evidence type="ECO:0000313" key="3">
    <source>
        <dbReference type="EMBL" id="MBP1953853.1"/>
    </source>
</evidence>
<keyword evidence="1" id="KW-1133">Transmembrane helix</keyword>
<reference evidence="3" key="3">
    <citation type="submission" date="2021-03" db="EMBL/GenBank/DDBJ databases">
        <title>Genomic Encyclopedia of Type Strains, Phase IV (KMG-IV): sequencing the most valuable type-strain genomes for metagenomic binning, comparative biology and taxonomic classification.</title>
        <authorList>
            <person name="Goeker M."/>
        </authorList>
    </citation>
    <scope>NUCLEOTIDE SEQUENCE</scope>
    <source>
        <strain evidence="3">DSM 22443</strain>
    </source>
</reference>
<organism evidence="2 4">
    <name type="scientific">Halarchaeum rubridurum</name>
    <dbReference type="NCBI Taxonomy" id="489911"/>
    <lineage>
        <taxon>Archaea</taxon>
        <taxon>Methanobacteriati</taxon>
        <taxon>Methanobacteriota</taxon>
        <taxon>Stenosarchaea group</taxon>
        <taxon>Halobacteria</taxon>
        <taxon>Halobacteriales</taxon>
        <taxon>Halobacteriaceae</taxon>
    </lineage>
</organism>
<keyword evidence="4" id="KW-1185">Reference proteome</keyword>
<gene>
    <name evidence="2" type="ORF">GCM10009017_01930</name>
    <name evidence="3" type="ORF">J2752_000734</name>
</gene>
<evidence type="ECO:0000256" key="1">
    <source>
        <dbReference type="SAM" id="Phobius"/>
    </source>
</evidence>
<feature type="transmembrane region" description="Helical" evidence="1">
    <location>
        <begin position="42"/>
        <end position="61"/>
    </location>
</feature>
<proteinExistence type="predicted"/>
<dbReference type="Proteomes" id="UP000614609">
    <property type="component" value="Unassembled WGS sequence"/>
</dbReference>
<feature type="transmembrane region" description="Helical" evidence="1">
    <location>
        <begin position="12"/>
        <end position="30"/>
    </location>
</feature>
<protein>
    <submittedName>
        <fullName evidence="2">Uncharacterized protein</fullName>
    </submittedName>
</protein>